<evidence type="ECO:0000259" key="3">
    <source>
        <dbReference type="PROSITE" id="PS50977"/>
    </source>
</evidence>
<protein>
    <submittedName>
        <fullName evidence="4">TetR family transcriptional regulator</fullName>
    </submittedName>
</protein>
<dbReference type="STRING" id="1783.BST44_09295"/>
<dbReference type="RefSeq" id="WP_083176806.1">
    <property type="nucleotide sequence ID" value="NZ_MVIJ01000010.1"/>
</dbReference>
<dbReference type="Proteomes" id="UP000192601">
    <property type="component" value="Unassembled WGS sequence"/>
</dbReference>
<gene>
    <name evidence="4" type="ORF">BST44_09295</name>
</gene>
<proteinExistence type="predicted"/>
<evidence type="ECO:0000256" key="1">
    <source>
        <dbReference type="ARBA" id="ARBA00023125"/>
    </source>
</evidence>
<organism evidence="4 5">
    <name type="scientific">Mycobacterium scrofulaceum</name>
    <dbReference type="NCBI Taxonomy" id="1783"/>
    <lineage>
        <taxon>Bacteria</taxon>
        <taxon>Bacillati</taxon>
        <taxon>Actinomycetota</taxon>
        <taxon>Actinomycetes</taxon>
        <taxon>Mycobacteriales</taxon>
        <taxon>Mycobacteriaceae</taxon>
        <taxon>Mycobacterium</taxon>
    </lineage>
</organism>
<evidence type="ECO:0000313" key="5">
    <source>
        <dbReference type="Proteomes" id="UP000192601"/>
    </source>
</evidence>
<dbReference type="InterPro" id="IPR009057">
    <property type="entry name" value="Homeodomain-like_sf"/>
</dbReference>
<feature type="DNA-binding region" description="H-T-H motif" evidence="2">
    <location>
        <begin position="37"/>
        <end position="56"/>
    </location>
</feature>
<dbReference type="PROSITE" id="PS50977">
    <property type="entry name" value="HTH_TETR_2"/>
    <property type="match status" value="1"/>
</dbReference>
<keyword evidence="5" id="KW-1185">Reference proteome</keyword>
<dbReference type="Pfam" id="PF00440">
    <property type="entry name" value="TetR_N"/>
    <property type="match status" value="1"/>
</dbReference>
<sequence>MAGHDWVIGGDRRSAAADRIYAAATDLVVREGLDAFDIDTLAARVHCSRATIYRYAGGKAQIRDAVLIRLSAGIIETVRRAVAGRSGPDRVVTAVTVALEQIRSDPLRRLMLTPGSTPDLGELHASPVLSHLAAELTGITDDPDAAQWIVRVVLSLAYWPLANSRVERTVLERFLAPGFARGESAGGIR</sequence>
<dbReference type="OrthoDB" id="4569533at2"/>
<dbReference type="AlphaFoldDB" id="A0A1X0KHY8"/>
<reference evidence="4 5" key="1">
    <citation type="submission" date="2017-02" db="EMBL/GenBank/DDBJ databases">
        <title>The new phylogeny of genus Mycobacterium.</title>
        <authorList>
            <person name="Tortoli E."/>
            <person name="Trovato A."/>
            <person name="Cirillo D.M."/>
        </authorList>
    </citation>
    <scope>NUCLEOTIDE SEQUENCE [LARGE SCALE GENOMIC DNA]</scope>
    <source>
        <strain evidence="4 5">DSM 43992</strain>
    </source>
</reference>
<comment type="caution">
    <text evidence="4">The sequence shown here is derived from an EMBL/GenBank/DDBJ whole genome shotgun (WGS) entry which is preliminary data.</text>
</comment>
<accession>A0A1X0KHY8</accession>
<dbReference type="SUPFAM" id="SSF46689">
    <property type="entry name" value="Homeodomain-like"/>
    <property type="match status" value="1"/>
</dbReference>
<name>A0A1X0KHY8_MYCSC</name>
<dbReference type="EMBL" id="MVIJ01000010">
    <property type="protein sequence ID" value="ORB74570.1"/>
    <property type="molecule type" value="Genomic_DNA"/>
</dbReference>
<keyword evidence="1 2" id="KW-0238">DNA-binding</keyword>
<dbReference type="Gene3D" id="1.10.357.10">
    <property type="entry name" value="Tetracycline Repressor, domain 2"/>
    <property type="match status" value="1"/>
</dbReference>
<dbReference type="GO" id="GO:0003677">
    <property type="term" value="F:DNA binding"/>
    <property type="evidence" value="ECO:0007669"/>
    <property type="project" value="UniProtKB-UniRule"/>
</dbReference>
<evidence type="ECO:0000313" key="4">
    <source>
        <dbReference type="EMBL" id="ORB74570.1"/>
    </source>
</evidence>
<dbReference type="InterPro" id="IPR001647">
    <property type="entry name" value="HTH_TetR"/>
</dbReference>
<feature type="domain" description="HTH tetR-type" evidence="3">
    <location>
        <begin position="14"/>
        <end position="74"/>
    </location>
</feature>
<evidence type="ECO:0000256" key="2">
    <source>
        <dbReference type="PROSITE-ProRule" id="PRU00335"/>
    </source>
</evidence>